<comment type="caution">
    <text evidence="11">The sequence shown here is derived from an EMBL/GenBank/DDBJ whole genome shotgun (WGS) entry which is preliminary data.</text>
</comment>
<dbReference type="GO" id="GO:0071555">
    <property type="term" value="P:cell wall organization"/>
    <property type="evidence" value="ECO:0007669"/>
    <property type="project" value="UniProtKB-KW"/>
</dbReference>
<dbReference type="OrthoDB" id="9801430at2"/>
<dbReference type="Gene3D" id="3.30.1380.10">
    <property type="match status" value="1"/>
</dbReference>
<keyword evidence="4 9" id="KW-0378">Hydrolase</keyword>
<feature type="binding site" evidence="9">
    <location>
        <position position="223"/>
    </location>
    <ligand>
        <name>Zn(2+)</name>
        <dbReference type="ChEBI" id="CHEBI:29105"/>
        <note>catalytic</note>
    </ligand>
</feature>
<comment type="similarity">
    <text evidence="9">Belongs to the peptidase M15D family.</text>
</comment>
<dbReference type="GO" id="GO:0160237">
    <property type="term" value="F:D-Ala-D-Ala dipeptidase activity"/>
    <property type="evidence" value="ECO:0007669"/>
    <property type="project" value="UniProtKB-EC"/>
</dbReference>
<feature type="active site" description="Proton donor/acceptor" evidence="9">
    <location>
        <position position="220"/>
    </location>
</feature>
<evidence type="ECO:0000256" key="7">
    <source>
        <dbReference type="ARBA" id="ARBA00023049"/>
    </source>
</evidence>
<keyword evidence="8" id="KW-0961">Cell wall biogenesis/degradation</keyword>
<keyword evidence="2 9" id="KW-0645">Protease</keyword>
<dbReference type="GO" id="GO:0008270">
    <property type="term" value="F:zinc ion binding"/>
    <property type="evidence" value="ECO:0007669"/>
    <property type="project" value="UniProtKB-UniRule"/>
</dbReference>
<dbReference type="InterPro" id="IPR000755">
    <property type="entry name" value="A_A_dipeptidase"/>
</dbReference>
<protein>
    <recommendedName>
        <fullName evidence="9">D-alanyl-D-alanine dipeptidase</fullName>
        <shortName evidence="9">D-Ala-D-Ala dipeptidase</shortName>
        <ecNumber evidence="9">3.4.13.22</ecNumber>
    </recommendedName>
</protein>
<evidence type="ECO:0000256" key="5">
    <source>
        <dbReference type="ARBA" id="ARBA00022833"/>
    </source>
</evidence>
<proteinExistence type="inferred from homology"/>
<accession>A0A246J270</accession>
<evidence type="ECO:0000256" key="8">
    <source>
        <dbReference type="ARBA" id="ARBA00023316"/>
    </source>
</evidence>
<feature type="region of interest" description="Disordered" evidence="10">
    <location>
        <begin position="1"/>
        <end position="28"/>
    </location>
</feature>
<keyword evidence="6 9" id="KW-0224">Dipeptidase</keyword>
<evidence type="ECO:0000313" key="12">
    <source>
        <dbReference type="Proteomes" id="UP000197468"/>
    </source>
</evidence>
<name>A0A246J270_9BURK</name>
<dbReference type="SUPFAM" id="SSF55166">
    <property type="entry name" value="Hedgehog/DD-peptidase"/>
    <property type="match status" value="1"/>
</dbReference>
<dbReference type="GO" id="GO:0006508">
    <property type="term" value="P:proteolysis"/>
    <property type="evidence" value="ECO:0007669"/>
    <property type="project" value="UniProtKB-KW"/>
</dbReference>
<evidence type="ECO:0000256" key="3">
    <source>
        <dbReference type="ARBA" id="ARBA00022723"/>
    </source>
</evidence>
<dbReference type="EC" id="3.4.13.22" evidence="9"/>
<comment type="cofactor">
    <cofactor evidence="9">
        <name>Zn(2+)</name>
        <dbReference type="ChEBI" id="CHEBI:29105"/>
    </cofactor>
    <text evidence="9">Binds 1 zinc ion per subunit.</text>
</comment>
<reference evidence="11 12" key="1">
    <citation type="journal article" date="2008" name="Int. J. Syst. Evol. Microbiol.">
        <title>Description of Roseateles aquatilis sp. nov. and Roseateles terrae sp. nov., in the class Betaproteobacteria, and emended description of the genus Roseateles.</title>
        <authorList>
            <person name="Gomila M."/>
            <person name="Bowien B."/>
            <person name="Falsen E."/>
            <person name="Moore E.R."/>
            <person name="Lalucat J."/>
        </authorList>
    </citation>
    <scope>NUCLEOTIDE SEQUENCE [LARGE SCALE GENOMIC DNA]</scope>
    <source>
        <strain evidence="11 12">CCUG 48205</strain>
    </source>
</reference>
<keyword evidence="12" id="KW-1185">Reference proteome</keyword>
<keyword evidence="3 9" id="KW-0479">Metal-binding</keyword>
<dbReference type="HAMAP" id="MF_01924">
    <property type="entry name" value="A_A_dipeptidase"/>
    <property type="match status" value="1"/>
</dbReference>
<dbReference type="EMBL" id="NIOF01000011">
    <property type="protein sequence ID" value="OWQ86264.1"/>
    <property type="molecule type" value="Genomic_DNA"/>
</dbReference>
<dbReference type="AlphaFoldDB" id="A0A246J270"/>
<comment type="catalytic activity">
    <reaction evidence="1 9">
        <text>D-alanyl-D-alanine + H2O = 2 D-alanine</text>
        <dbReference type="Rhea" id="RHEA:20661"/>
        <dbReference type="ChEBI" id="CHEBI:15377"/>
        <dbReference type="ChEBI" id="CHEBI:57416"/>
        <dbReference type="ChEBI" id="CHEBI:57822"/>
        <dbReference type="EC" id="3.4.13.22"/>
    </reaction>
</comment>
<dbReference type="Proteomes" id="UP000197468">
    <property type="component" value="Unassembled WGS sequence"/>
</dbReference>
<feature type="site" description="Transition state stabilizer" evidence="9">
    <location>
        <position position="119"/>
    </location>
</feature>
<feature type="binding site" evidence="9">
    <location>
        <position position="156"/>
    </location>
    <ligand>
        <name>Zn(2+)</name>
        <dbReference type="ChEBI" id="CHEBI:29105"/>
        <note>catalytic</note>
    </ligand>
</feature>
<keyword evidence="5 9" id="KW-0862">Zinc</keyword>
<sequence length="240" mass="25850">MTTPDAALPPSPADSSGTPTGDSPARAPAGAIADTLVGALAIPCEEIAAHPEFRALLSIPGIAVDLRYATPDNFVGRNVYGGLDCAYLRREAADAVARAAEWLSRHRPGVTLVVLDALRPQRVQEALWAELEGTPLTKYLAHPARRSIHSFGMAVDVTLLAADGRELDMGTGFDEMTPASHPEFEAEQLAQGGLTAAQLAHRGWLRAAMRHAGFQTISTEWWHFDFGDRDQVRRALPLVL</sequence>
<dbReference type="CDD" id="cd14840">
    <property type="entry name" value="D-Ala-D-Ala_dipeptidase_Aad"/>
    <property type="match status" value="1"/>
</dbReference>
<evidence type="ECO:0000256" key="1">
    <source>
        <dbReference type="ARBA" id="ARBA00001362"/>
    </source>
</evidence>
<dbReference type="RefSeq" id="WP_088386812.1">
    <property type="nucleotide sequence ID" value="NZ_NIOF01000011.1"/>
</dbReference>
<evidence type="ECO:0000256" key="4">
    <source>
        <dbReference type="ARBA" id="ARBA00022801"/>
    </source>
</evidence>
<evidence type="ECO:0000256" key="10">
    <source>
        <dbReference type="SAM" id="MobiDB-lite"/>
    </source>
</evidence>
<evidence type="ECO:0000256" key="2">
    <source>
        <dbReference type="ARBA" id="ARBA00022670"/>
    </source>
</evidence>
<comment type="function">
    <text evidence="9">Catalyzes hydrolysis of the D-alanyl-D-alanine dipeptide.</text>
</comment>
<evidence type="ECO:0000313" key="11">
    <source>
        <dbReference type="EMBL" id="OWQ86264.1"/>
    </source>
</evidence>
<dbReference type="Pfam" id="PF01427">
    <property type="entry name" value="Peptidase_M15"/>
    <property type="match status" value="1"/>
</dbReference>
<keyword evidence="7 9" id="KW-0482">Metalloprotease</keyword>
<feature type="binding site" evidence="9">
    <location>
        <position position="149"/>
    </location>
    <ligand>
        <name>Zn(2+)</name>
        <dbReference type="ChEBI" id="CHEBI:29105"/>
        <note>catalytic</note>
    </ligand>
</feature>
<evidence type="ECO:0000256" key="6">
    <source>
        <dbReference type="ARBA" id="ARBA00022997"/>
    </source>
</evidence>
<organism evidence="11 12">
    <name type="scientific">Roseateles aquatilis</name>
    <dbReference type="NCBI Taxonomy" id="431061"/>
    <lineage>
        <taxon>Bacteria</taxon>
        <taxon>Pseudomonadati</taxon>
        <taxon>Pseudomonadota</taxon>
        <taxon>Betaproteobacteria</taxon>
        <taxon>Burkholderiales</taxon>
        <taxon>Sphaerotilaceae</taxon>
        <taxon>Roseateles</taxon>
    </lineage>
</organism>
<dbReference type="InterPro" id="IPR009045">
    <property type="entry name" value="Zn_M74/Hedgehog-like"/>
</dbReference>
<dbReference type="PANTHER" id="PTHR43126">
    <property type="entry name" value="D-ALANYL-D-ALANINE DIPEPTIDASE"/>
    <property type="match status" value="1"/>
</dbReference>
<gene>
    <name evidence="9" type="primary">ddpX</name>
    <name evidence="11" type="ORF">CDN99_20740</name>
</gene>
<dbReference type="GO" id="GO:0008237">
    <property type="term" value="F:metallopeptidase activity"/>
    <property type="evidence" value="ECO:0007669"/>
    <property type="project" value="UniProtKB-KW"/>
</dbReference>
<evidence type="ECO:0000256" key="9">
    <source>
        <dbReference type="HAMAP-Rule" id="MF_01924"/>
    </source>
</evidence>